<dbReference type="Pfam" id="PF06808">
    <property type="entry name" value="DctM"/>
    <property type="match status" value="1"/>
</dbReference>
<evidence type="ECO:0000256" key="5">
    <source>
        <dbReference type="ARBA" id="ARBA00022989"/>
    </source>
</evidence>
<dbReference type="InterPro" id="IPR004681">
    <property type="entry name" value="TRAP_DctM"/>
</dbReference>
<keyword evidence="5 7" id="KW-1133">Transmembrane helix</keyword>
<dbReference type="PANTHER" id="PTHR33362">
    <property type="entry name" value="SIALIC ACID TRAP TRANSPORTER PERMEASE PROTEIN SIAT-RELATED"/>
    <property type="match status" value="1"/>
</dbReference>
<proteinExistence type="inferred from homology"/>
<name>A0A8J8SL75_9RHOB</name>
<protein>
    <recommendedName>
        <fullName evidence="7">TRAP transporter large permease protein</fullName>
    </recommendedName>
</protein>
<dbReference type="InterPro" id="IPR010656">
    <property type="entry name" value="DctM"/>
</dbReference>
<feature type="transmembrane region" description="Helical" evidence="7">
    <location>
        <begin position="104"/>
        <end position="124"/>
    </location>
</feature>
<evidence type="ECO:0000256" key="4">
    <source>
        <dbReference type="ARBA" id="ARBA00022692"/>
    </source>
</evidence>
<comment type="subcellular location">
    <subcellularLocation>
        <location evidence="1 7">Cell inner membrane</location>
        <topology evidence="1 7">Multi-pass membrane protein</topology>
    </subcellularLocation>
</comment>
<feature type="transmembrane region" description="Helical" evidence="7">
    <location>
        <begin position="313"/>
        <end position="330"/>
    </location>
</feature>
<dbReference type="GO" id="GO:0005886">
    <property type="term" value="C:plasma membrane"/>
    <property type="evidence" value="ECO:0007669"/>
    <property type="project" value="UniProtKB-SubCell"/>
</dbReference>
<keyword evidence="7" id="KW-0813">Transport</keyword>
<evidence type="ECO:0000313" key="9">
    <source>
        <dbReference type="EMBL" id="QUS36208.1"/>
    </source>
</evidence>
<dbReference type="RefSeq" id="WP_211783429.1">
    <property type="nucleotide sequence ID" value="NZ_CP047289.1"/>
</dbReference>
<comment type="subunit">
    <text evidence="7">The complex comprises the extracytoplasmic solute receptor protein and the two transmembrane proteins.</text>
</comment>
<feature type="transmembrane region" description="Helical" evidence="7">
    <location>
        <begin position="213"/>
        <end position="235"/>
    </location>
</feature>
<feature type="transmembrane region" description="Helical" evidence="7">
    <location>
        <begin position="136"/>
        <end position="163"/>
    </location>
</feature>
<feature type="transmembrane region" description="Helical" evidence="7">
    <location>
        <begin position="393"/>
        <end position="414"/>
    </location>
</feature>
<dbReference type="EMBL" id="CP047289">
    <property type="protein sequence ID" value="QUS36208.1"/>
    <property type="molecule type" value="Genomic_DNA"/>
</dbReference>
<comment type="function">
    <text evidence="7">Part of the tripartite ATP-independent periplasmic (TRAP) transport system.</text>
</comment>
<feature type="transmembrane region" description="Helical" evidence="7">
    <location>
        <begin position="359"/>
        <end position="381"/>
    </location>
</feature>
<evidence type="ECO:0000259" key="8">
    <source>
        <dbReference type="Pfam" id="PF06808"/>
    </source>
</evidence>
<feature type="domain" description="TRAP C4-dicarboxylate transport system permease DctM subunit" evidence="8">
    <location>
        <begin position="8"/>
        <end position="417"/>
    </location>
</feature>
<evidence type="ECO:0000256" key="2">
    <source>
        <dbReference type="ARBA" id="ARBA00022475"/>
    </source>
</evidence>
<evidence type="ECO:0000256" key="7">
    <source>
        <dbReference type="RuleBase" id="RU369079"/>
    </source>
</evidence>
<keyword evidence="10" id="KW-1185">Reference proteome</keyword>
<feature type="transmembrane region" description="Helical" evidence="7">
    <location>
        <begin position="241"/>
        <end position="260"/>
    </location>
</feature>
<keyword evidence="4 7" id="KW-0812">Transmembrane</keyword>
<keyword evidence="3 7" id="KW-0997">Cell inner membrane</keyword>
<dbReference type="PANTHER" id="PTHR33362:SF3">
    <property type="entry name" value="SIALIC ACID TRAP TRANSPORTER PERMEASE PROTEIN SIAT"/>
    <property type="match status" value="1"/>
</dbReference>
<keyword evidence="2" id="KW-1003">Cell membrane</keyword>
<feature type="transmembrane region" description="Helical" evidence="7">
    <location>
        <begin position="169"/>
        <end position="192"/>
    </location>
</feature>
<dbReference type="Proteomes" id="UP000679284">
    <property type="component" value="Chromosome"/>
</dbReference>
<feature type="transmembrane region" description="Helical" evidence="7">
    <location>
        <begin position="272"/>
        <end position="293"/>
    </location>
</feature>
<evidence type="ECO:0000256" key="6">
    <source>
        <dbReference type="ARBA" id="ARBA00023136"/>
    </source>
</evidence>
<evidence type="ECO:0000256" key="1">
    <source>
        <dbReference type="ARBA" id="ARBA00004429"/>
    </source>
</evidence>
<organism evidence="9 10">
    <name type="scientific">Falsirhodobacter algicola</name>
    <dbReference type="NCBI Taxonomy" id="2692330"/>
    <lineage>
        <taxon>Bacteria</taxon>
        <taxon>Pseudomonadati</taxon>
        <taxon>Pseudomonadota</taxon>
        <taxon>Alphaproteobacteria</taxon>
        <taxon>Rhodobacterales</taxon>
        <taxon>Paracoccaceae</taxon>
        <taxon>Falsirhodobacter</taxon>
    </lineage>
</organism>
<dbReference type="GO" id="GO:0022857">
    <property type="term" value="F:transmembrane transporter activity"/>
    <property type="evidence" value="ECO:0007669"/>
    <property type="project" value="UniProtKB-UniRule"/>
</dbReference>
<comment type="similarity">
    <text evidence="7">Belongs to the TRAP transporter large permease family.</text>
</comment>
<evidence type="ECO:0000313" key="10">
    <source>
        <dbReference type="Proteomes" id="UP000679284"/>
    </source>
</evidence>
<dbReference type="NCBIfam" id="TIGR00786">
    <property type="entry name" value="dctM"/>
    <property type="match status" value="1"/>
</dbReference>
<evidence type="ECO:0000256" key="3">
    <source>
        <dbReference type="ARBA" id="ARBA00022519"/>
    </source>
</evidence>
<sequence>MLLIAILLLAVALLFAGFEMLLVLGVPALAYKQGFWAQLPDAAVVQKIVGGVDHSTLLAIPFFIFAANLMGSGQIARQLLSVVTALVGHAKGGIGHVVVGGSMAFGSVSGSAPATVAAMGRMVYPEMRKAGYSEKFSLGLLVASAETALLIPPSITLIVYGWITGTSIAKLFAGGLAVGLVLGLALAVFVRIQAGRDGVATTPRMPWADRMRAIWAAKWALGMPIIILGGIYSGVITPTEAAAVSVVYAILVEMVVLRTLDWSGLARITEASAINTAIIFVLLAMGGLISFFVTLAQVPSSIIDLLHAVDAGWITFLIVVNICFFIAGMFVDPNSTVLVLVPPLYPVAMAFGIDPVHFGMIVTLNVCLGMITPPFGLDIFVASSTLNKPVNEIIRGVWPFVLLNLIVLLLITYIPQISLFVPRLIYG</sequence>
<reference evidence="9" key="1">
    <citation type="submission" date="2020-01" db="EMBL/GenBank/DDBJ databases">
        <authorList>
            <person name="Yang Y."/>
            <person name="Kwon Y.M."/>
        </authorList>
    </citation>
    <scope>NUCLEOTIDE SEQUENCE</scope>
    <source>
        <strain evidence="9">PG104</strain>
    </source>
</reference>
<comment type="caution">
    <text evidence="7">Lacks conserved residue(s) required for the propagation of feature annotation.</text>
</comment>
<feature type="transmembrane region" description="Helical" evidence="7">
    <location>
        <begin position="337"/>
        <end position="353"/>
    </location>
</feature>
<gene>
    <name evidence="9" type="ORF">GR316_07965</name>
</gene>
<dbReference type="KEGG" id="fap:GR316_07965"/>
<dbReference type="AlphaFoldDB" id="A0A8J8SL75"/>
<dbReference type="PIRSF" id="PIRSF006066">
    <property type="entry name" value="HI0050"/>
    <property type="match status" value="1"/>
</dbReference>
<keyword evidence="6 7" id="KW-0472">Membrane</keyword>
<accession>A0A8J8SL75</accession>